<dbReference type="Gene3D" id="3.40.50.180">
    <property type="entry name" value="Methylesterase CheB, C-terminal domain"/>
    <property type="match status" value="1"/>
</dbReference>
<evidence type="ECO:0000256" key="5">
    <source>
        <dbReference type="PROSITE-ProRule" id="PRU00169"/>
    </source>
</evidence>
<keyword evidence="9" id="KW-1185">Reference proteome</keyword>
<comment type="PTM">
    <text evidence="3">Phosphorylated by CheA. Phosphorylation of the N-terminal regulatory domain activates the methylesterase activity.</text>
</comment>
<dbReference type="InterPro" id="IPR008248">
    <property type="entry name" value="CheB-like"/>
</dbReference>
<dbReference type="Proteomes" id="UP000036867">
    <property type="component" value="Unassembled WGS sequence"/>
</dbReference>
<dbReference type="EC" id="3.1.1.61" evidence="3"/>
<comment type="catalytic activity">
    <reaction evidence="3">
        <text>L-glutaminyl-[protein] + H2O = L-glutamyl-[protein] + NH4(+)</text>
        <dbReference type="Rhea" id="RHEA:16441"/>
        <dbReference type="Rhea" id="RHEA-COMP:10207"/>
        <dbReference type="Rhea" id="RHEA-COMP:10208"/>
        <dbReference type="ChEBI" id="CHEBI:15377"/>
        <dbReference type="ChEBI" id="CHEBI:28938"/>
        <dbReference type="ChEBI" id="CHEBI:29973"/>
        <dbReference type="ChEBI" id="CHEBI:30011"/>
        <dbReference type="EC" id="3.5.1.44"/>
    </reaction>
</comment>
<comment type="catalytic activity">
    <reaction evidence="2 3">
        <text>[protein]-L-glutamate 5-O-methyl ester + H2O = L-glutamyl-[protein] + methanol + H(+)</text>
        <dbReference type="Rhea" id="RHEA:23236"/>
        <dbReference type="Rhea" id="RHEA-COMP:10208"/>
        <dbReference type="Rhea" id="RHEA-COMP:10311"/>
        <dbReference type="ChEBI" id="CHEBI:15377"/>
        <dbReference type="ChEBI" id="CHEBI:15378"/>
        <dbReference type="ChEBI" id="CHEBI:17790"/>
        <dbReference type="ChEBI" id="CHEBI:29973"/>
        <dbReference type="ChEBI" id="CHEBI:82795"/>
        <dbReference type="EC" id="3.1.1.61"/>
    </reaction>
</comment>
<dbReference type="InterPro" id="IPR011006">
    <property type="entry name" value="CheY-like_superfamily"/>
</dbReference>
<evidence type="ECO:0000259" key="6">
    <source>
        <dbReference type="PROSITE" id="PS50110"/>
    </source>
</evidence>
<evidence type="ECO:0000256" key="1">
    <source>
        <dbReference type="ARBA" id="ARBA00022801"/>
    </source>
</evidence>
<evidence type="ECO:0000256" key="2">
    <source>
        <dbReference type="ARBA" id="ARBA00048267"/>
    </source>
</evidence>
<dbReference type="PANTHER" id="PTHR42872">
    <property type="entry name" value="PROTEIN-GLUTAMATE METHYLESTERASE/PROTEIN-GLUTAMINE GLUTAMINASE"/>
    <property type="match status" value="1"/>
</dbReference>
<dbReference type="CDD" id="cd16432">
    <property type="entry name" value="CheB_Rec"/>
    <property type="match status" value="1"/>
</dbReference>
<dbReference type="AlphaFoldDB" id="A0A0M0LEC9"/>
<keyword evidence="3 4" id="KW-0145">Chemotaxis</keyword>
<dbReference type="CDD" id="cd17541">
    <property type="entry name" value="REC_CheB-like"/>
    <property type="match status" value="1"/>
</dbReference>
<feature type="active site" evidence="3 4">
    <location>
        <position position="228"/>
    </location>
</feature>
<comment type="similarity">
    <text evidence="3">Belongs to the CheB family.</text>
</comment>
<feature type="domain" description="CheB-type methylesterase" evidence="7">
    <location>
        <begin position="189"/>
        <end position="382"/>
    </location>
</feature>
<dbReference type="Gene3D" id="3.40.50.2300">
    <property type="match status" value="1"/>
</dbReference>
<protein>
    <recommendedName>
        <fullName evidence="3">Protein-glutamate methylesterase/protein-glutamine glutaminase</fullName>
        <ecNumber evidence="3">3.1.1.61</ecNumber>
        <ecNumber evidence="3">3.5.1.44</ecNumber>
    </recommendedName>
</protein>
<dbReference type="GO" id="GO:0006935">
    <property type="term" value="P:chemotaxis"/>
    <property type="evidence" value="ECO:0007669"/>
    <property type="project" value="UniProtKB-UniRule"/>
</dbReference>
<dbReference type="HAMAP" id="MF_00099">
    <property type="entry name" value="CheB_chemtxs"/>
    <property type="match status" value="1"/>
</dbReference>
<dbReference type="GO" id="GO:0050568">
    <property type="term" value="F:protein-glutamine glutaminase activity"/>
    <property type="evidence" value="ECO:0007669"/>
    <property type="project" value="UniProtKB-UniRule"/>
</dbReference>
<keyword evidence="1 3" id="KW-0378">Hydrolase</keyword>
<dbReference type="PANTHER" id="PTHR42872:SF3">
    <property type="entry name" value="PROTEIN-GLUTAMATE METHYLESTERASE_PROTEIN-GLUTAMINE GLUTAMINASE 1"/>
    <property type="match status" value="1"/>
</dbReference>
<evidence type="ECO:0000256" key="4">
    <source>
        <dbReference type="PROSITE-ProRule" id="PRU00050"/>
    </source>
</evidence>
<dbReference type="GO" id="GO:0008984">
    <property type="term" value="F:protein-glutamate methylesterase activity"/>
    <property type="evidence" value="ECO:0007669"/>
    <property type="project" value="UniProtKB-UniRule"/>
</dbReference>
<dbReference type="SUPFAM" id="SSF52738">
    <property type="entry name" value="Methylesterase CheB, C-terminal domain"/>
    <property type="match status" value="1"/>
</dbReference>
<dbReference type="InterPro" id="IPR000673">
    <property type="entry name" value="Sig_transdc_resp-reg_Me-estase"/>
</dbReference>
<dbReference type="SMART" id="SM00448">
    <property type="entry name" value="REC"/>
    <property type="match status" value="1"/>
</dbReference>
<comment type="domain">
    <text evidence="3">Contains a C-terminal catalytic domain, and an N-terminal region which modulates catalytic activity.</text>
</comment>
<gene>
    <name evidence="3" type="primary">cheB</name>
    <name evidence="8" type="ORF">AMD00_12905</name>
</gene>
<dbReference type="NCBIfam" id="NF001965">
    <property type="entry name" value="PRK00742.1"/>
    <property type="match status" value="1"/>
</dbReference>
<comment type="function">
    <text evidence="3">Involved in chemotaxis. Part of a chemotaxis signal transduction system that modulates chemotaxis in response to various stimuli. Catalyzes the demethylation of specific methylglutamate residues introduced into the chemoreceptors (methyl-accepting chemotaxis proteins or MCP) by CheR. Also mediates the irreversible deamidation of specific glutamine residues to glutamic acid.</text>
</comment>
<dbReference type="PROSITE" id="PS50122">
    <property type="entry name" value="CHEB"/>
    <property type="match status" value="1"/>
</dbReference>
<dbReference type="PROSITE" id="PS50110">
    <property type="entry name" value="RESPONSE_REGULATORY"/>
    <property type="match status" value="1"/>
</dbReference>
<feature type="active site" evidence="3 4">
    <location>
        <position position="201"/>
    </location>
</feature>
<comment type="subcellular location">
    <subcellularLocation>
        <location evidence="3">Cytoplasm</location>
    </subcellularLocation>
</comment>
<evidence type="ECO:0000313" key="9">
    <source>
        <dbReference type="Proteomes" id="UP000036867"/>
    </source>
</evidence>
<comment type="caution">
    <text evidence="8">The sequence shown here is derived from an EMBL/GenBank/DDBJ whole genome shotgun (WGS) entry which is preliminary data.</text>
</comment>
<dbReference type="InterPro" id="IPR035909">
    <property type="entry name" value="CheB_C"/>
</dbReference>
<proteinExistence type="inferred from homology"/>
<dbReference type="GO" id="GO:0005737">
    <property type="term" value="C:cytoplasm"/>
    <property type="evidence" value="ECO:0007669"/>
    <property type="project" value="UniProtKB-SubCell"/>
</dbReference>
<evidence type="ECO:0000256" key="3">
    <source>
        <dbReference type="HAMAP-Rule" id="MF_00099"/>
    </source>
</evidence>
<sequence>MNISQPKKLLIVDDSAFMRKLISDFFTDNTKIQVIGTARNGNDALRKIKSLKPDVVTMDVEMPEMNGLEALKKIMAESPVPVVMLSSTTERGADSTLEAMANGAVDFIAKPSGTISLDLHKIKNDLVYKVEHAANVQVSKLQQTIIKSNTTKFTGELSDSTLLSRKVPKVLQQERKAEIAATQVKKEWSAHSKKMILIGTSTGGPRALQEVITKIPATIKAPILIVQHMPAGFTKSLSNRLDQLSDITVKEAENGDILQNGVAYIAPGGYHMKIRKIGMSYGIVLDDQEPPRGGHRPSVDVLFEDNCQFNEIDKVAVIMTGMGADGTKGLIQLKNTGKVIAITESANTCIVYGMPKAAFETGLVDEVADVDDIAETIMKYLP</sequence>
<accession>A0A0M0LEC9</accession>
<dbReference type="Pfam" id="PF00072">
    <property type="entry name" value="Response_reg"/>
    <property type="match status" value="1"/>
</dbReference>
<feature type="domain" description="Response regulatory" evidence="6">
    <location>
        <begin position="8"/>
        <end position="125"/>
    </location>
</feature>
<name>A0A0M0LEC9_9BACL</name>
<keyword evidence="3 5" id="KW-0597">Phosphoprotein</keyword>
<dbReference type="EMBL" id="LILB01000005">
    <property type="protein sequence ID" value="KOO49272.1"/>
    <property type="molecule type" value="Genomic_DNA"/>
</dbReference>
<dbReference type="PIRSF" id="PIRSF000876">
    <property type="entry name" value="RR_chemtxs_CheB"/>
    <property type="match status" value="1"/>
</dbReference>
<dbReference type="GO" id="GO:0000156">
    <property type="term" value="F:phosphorelay response regulator activity"/>
    <property type="evidence" value="ECO:0007669"/>
    <property type="project" value="InterPro"/>
</dbReference>
<dbReference type="EC" id="3.5.1.44" evidence="3"/>
<evidence type="ECO:0000313" key="8">
    <source>
        <dbReference type="EMBL" id="KOO49272.1"/>
    </source>
</evidence>
<dbReference type="InterPro" id="IPR001789">
    <property type="entry name" value="Sig_transdc_resp-reg_receiver"/>
</dbReference>
<feature type="modified residue" description="4-aspartylphosphate" evidence="3 5">
    <location>
        <position position="59"/>
    </location>
</feature>
<keyword evidence="3" id="KW-0963">Cytoplasm</keyword>
<organism evidence="8 9">
    <name type="scientific">Viridibacillus arvi</name>
    <dbReference type="NCBI Taxonomy" id="263475"/>
    <lineage>
        <taxon>Bacteria</taxon>
        <taxon>Bacillati</taxon>
        <taxon>Bacillota</taxon>
        <taxon>Bacilli</taxon>
        <taxon>Bacillales</taxon>
        <taxon>Caryophanaceae</taxon>
        <taxon>Viridibacillus</taxon>
    </lineage>
</organism>
<reference evidence="9" key="1">
    <citation type="submission" date="2015-08" db="EMBL/GenBank/DDBJ databases">
        <title>Fjat-10028 dsm 16317.</title>
        <authorList>
            <person name="Liu B."/>
            <person name="Wang J."/>
            <person name="Zhu Y."/>
            <person name="Liu G."/>
            <person name="Chen Q."/>
            <person name="Chen Z."/>
            <person name="Lan J."/>
            <person name="Che J."/>
            <person name="Ge C."/>
            <person name="Shi H."/>
            <person name="Pan Z."/>
            <person name="Liu X."/>
        </authorList>
    </citation>
    <scope>NUCLEOTIDE SEQUENCE [LARGE SCALE GENOMIC DNA]</scope>
    <source>
        <strain evidence="9">DSM 16317</strain>
    </source>
</reference>
<dbReference type="Pfam" id="PF01339">
    <property type="entry name" value="CheB_methylest"/>
    <property type="match status" value="1"/>
</dbReference>
<dbReference type="STRING" id="263475.AMD00_12905"/>
<dbReference type="PATRIC" id="fig|263475.3.peg.3838"/>
<evidence type="ECO:0000259" key="7">
    <source>
        <dbReference type="PROSITE" id="PS50122"/>
    </source>
</evidence>
<feature type="active site" evidence="3 4">
    <location>
        <position position="325"/>
    </location>
</feature>
<dbReference type="SUPFAM" id="SSF52172">
    <property type="entry name" value="CheY-like"/>
    <property type="match status" value="1"/>
</dbReference>